<evidence type="ECO:0000313" key="8">
    <source>
        <dbReference type="EMBL" id="TET47511.1"/>
    </source>
</evidence>
<dbReference type="InterPro" id="IPR025944">
    <property type="entry name" value="Sigma_54_int_dom_CS"/>
</dbReference>
<dbReference type="Pfam" id="PF25601">
    <property type="entry name" value="AAA_lid_14"/>
    <property type="match status" value="1"/>
</dbReference>
<dbReference type="GO" id="GO:0043565">
    <property type="term" value="F:sequence-specific DNA binding"/>
    <property type="evidence" value="ECO:0007669"/>
    <property type="project" value="InterPro"/>
</dbReference>
<dbReference type="InterPro" id="IPR058031">
    <property type="entry name" value="AAA_lid_NorR"/>
</dbReference>
<dbReference type="PROSITE" id="PS00676">
    <property type="entry name" value="SIGMA54_INTERACT_2"/>
    <property type="match status" value="1"/>
</dbReference>
<evidence type="ECO:0000256" key="5">
    <source>
        <dbReference type="ARBA" id="ARBA00023159"/>
    </source>
</evidence>
<organism evidence="8 9">
    <name type="scientific">candidate division TA06 bacterium</name>
    <dbReference type="NCBI Taxonomy" id="2250710"/>
    <lineage>
        <taxon>Bacteria</taxon>
        <taxon>Bacteria division TA06</taxon>
    </lineage>
</organism>
<dbReference type="SUPFAM" id="SSF55781">
    <property type="entry name" value="GAF domain-like"/>
    <property type="match status" value="1"/>
</dbReference>
<evidence type="ECO:0000313" key="9">
    <source>
        <dbReference type="Proteomes" id="UP000315525"/>
    </source>
</evidence>
<keyword evidence="2" id="KW-0067">ATP-binding</keyword>
<dbReference type="InterPro" id="IPR009057">
    <property type="entry name" value="Homeodomain-like_sf"/>
</dbReference>
<sequence>MKQDANHLEALLEISSVINSILRTQPLLEKIMDIAVSNIGAERGFIILREPGSRNLEAKVKRNMSGDETTPAISSSIVQQAITSGEPVLTHDAKEDPRFDSSDSVILQNITSAACVPLKLRNRIIGAIYVDSRSAKSIFTDRTIQFLSAFANQAAIALDNARVHESVANENLLLKREMAQVSGFENMVGKSQEMQALYEIMKKVIPISSSVLIEGESGTGKELVARAIHYNGPRKAKPFVAQQCSAIPETLLESELFGHAKGAFTGANSNKKGLFEAASGGTFFLDEIGDISPSMQAKLLRALQEGEVRRLGENTSRKVDVRIISATNKNLRKEVAEGRFREDLYYRLKVISIALPPLRERGEDIALLAQHFLEKYSRKCGKKIKKTDESAMEKLRGHSWPGNVRELENTIERAVILCEGNTILPRDLILELDAGLEPGGTIKDFEKRLILNTLRNYDGNRTRAAKALDISVRTLQYKLKNWKDKGG</sequence>
<comment type="caution">
    <text evidence="8">The sequence shown here is derived from an EMBL/GenBank/DDBJ whole genome shotgun (WGS) entry which is preliminary data.</text>
</comment>
<keyword evidence="6" id="KW-0804">Transcription</keyword>
<evidence type="ECO:0000256" key="4">
    <source>
        <dbReference type="ARBA" id="ARBA00023125"/>
    </source>
</evidence>
<dbReference type="GO" id="GO:0006355">
    <property type="term" value="P:regulation of DNA-templated transcription"/>
    <property type="evidence" value="ECO:0007669"/>
    <property type="project" value="InterPro"/>
</dbReference>
<proteinExistence type="predicted"/>
<dbReference type="FunFam" id="1.10.8.60:FF:000014">
    <property type="entry name" value="DNA-binding transcriptional regulator NtrC"/>
    <property type="match status" value="1"/>
</dbReference>
<keyword evidence="4" id="KW-0238">DNA-binding</keyword>
<dbReference type="Gene3D" id="3.40.50.300">
    <property type="entry name" value="P-loop containing nucleotide triphosphate hydrolases"/>
    <property type="match status" value="1"/>
</dbReference>
<protein>
    <submittedName>
        <fullName evidence="8">GAF domain-containing protein</fullName>
    </submittedName>
</protein>
<dbReference type="Gene3D" id="1.10.10.60">
    <property type="entry name" value="Homeodomain-like"/>
    <property type="match status" value="1"/>
</dbReference>
<dbReference type="InterPro" id="IPR002197">
    <property type="entry name" value="HTH_Fis"/>
</dbReference>
<dbReference type="PANTHER" id="PTHR32071">
    <property type="entry name" value="TRANSCRIPTIONAL REGULATORY PROTEIN"/>
    <property type="match status" value="1"/>
</dbReference>
<dbReference type="PRINTS" id="PR01590">
    <property type="entry name" value="HTHFIS"/>
</dbReference>
<reference evidence="8 9" key="1">
    <citation type="submission" date="2019-03" db="EMBL/GenBank/DDBJ databases">
        <title>Metabolic potential of uncultured bacteria and archaea associated with petroleum seepage in deep-sea sediments.</title>
        <authorList>
            <person name="Dong X."/>
            <person name="Hubert C."/>
        </authorList>
    </citation>
    <scope>NUCLEOTIDE SEQUENCE [LARGE SCALE GENOMIC DNA]</scope>
    <source>
        <strain evidence="8">E44_bin18</strain>
    </source>
</reference>
<keyword evidence="3" id="KW-0805">Transcription regulation</keyword>
<dbReference type="Gene3D" id="1.10.8.60">
    <property type="match status" value="1"/>
</dbReference>
<dbReference type="SUPFAM" id="SSF46689">
    <property type="entry name" value="Homeodomain-like"/>
    <property type="match status" value="1"/>
</dbReference>
<evidence type="ECO:0000259" key="7">
    <source>
        <dbReference type="PROSITE" id="PS50045"/>
    </source>
</evidence>
<dbReference type="SMART" id="SM00065">
    <property type="entry name" value="GAF"/>
    <property type="match status" value="1"/>
</dbReference>
<dbReference type="Pfam" id="PF01590">
    <property type="entry name" value="GAF"/>
    <property type="match status" value="1"/>
</dbReference>
<dbReference type="InterPro" id="IPR029016">
    <property type="entry name" value="GAF-like_dom_sf"/>
</dbReference>
<dbReference type="InterPro" id="IPR025662">
    <property type="entry name" value="Sigma_54_int_dom_ATP-bd_1"/>
</dbReference>
<keyword evidence="5" id="KW-0010">Activator</keyword>
<feature type="domain" description="Sigma-54 factor interaction" evidence="7">
    <location>
        <begin position="187"/>
        <end position="416"/>
    </location>
</feature>
<dbReference type="Pfam" id="PF02954">
    <property type="entry name" value="HTH_8"/>
    <property type="match status" value="1"/>
</dbReference>
<dbReference type="SMART" id="SM00382">
    <property type="entry name" value="AAA"/>
    <property type="match status" value="1"/>
</dbReference>
<dbReference type="Proteomes" id="UP000315525">
    <property type="component" value="Unassembled WGS sequence"/>
</dbReference>
<dbReference type="InterPro" id="IPR025943">
    <property type="entry name" value="Sigma_54_int_dom_ATP-bd_2"/>
</dbReference>
<dbReference type="InterPro" id="IPR003593">
    <property type="entry name" value="AAA+_ATPase"/>
</dbReference>
<dbReference type="InterPro" id="IPR002078">
    <property type="entry name" value="Sigma_54_int"/>
</dbReference>
<dbReference type="AlphaFoldDB" id="A0A523UYU4"/>
<dbReference type="Pfam" id="PF00158">
    <property type="entry name" value="Sigma54_activat"/>
    <property type="match status" value="1"/>
</dbReference>
<name>A0A523UYU4_UNCT6</name>
<dbReference type="GO" id="GO:0005524">
    <property type="term" value="F:ATP binding"/>
    <property type="evidence" value="ECO:0007669"/>
    <property type="project" value="UniProtKB-KW"/>
</dbReference>
<dbReference type="FunFam" id="3.40.50.300:FF:000006">
    <property type="entry name" value="DNA-binding transcriptional regulator NtrC"/>
    <property type="match status" value="1"/>
</dbReference>
<evidence type="ECO:0000256" key="1">
    <source>
        <dbReference type="ARBA" id="ARBA00022741"/>
    </source>
</evidence>
<dbReference type="PROSITE" id="PS00688">
    <property type="entry name" value="SIGMA54_INTERACT_3"/>
    <property type="match status" value="1"/>
</dbReference>
<dbReference type="PROSITE" id="PS00675">
    <property type="entry name" value="SIGMA54_INTERACT_1"/>
    <property type="match status" value="1"/>
</dbReference>
<dbReference type="InterPro" id="IPR003018">
    <property type="entry name" value="GAF"/>
</dbReference>
<dbReference type="SUPFAM" id="SSF52540">
    <property type="entry name" value="P-loop containing nucleoside triphosphate hydrolases"/>
    <property type="match status" value="1"/>
</dbReference>
<gene>
    <name evidence="8" type="ORF">E3J62_01155</name>
</gene>
<keyword evidence="1" id="KW-0547">Nucleotide-binding</keyword>
<accession>A0A523UYU4</accession>
<evidence type="ECO:0000256" key="6">
    <source>
        <dbReference type="ARBA" id="ARBA00023163"/>
    </source>
</evidence>
<dbReference type="Gene3D" id="3.30.450.40">
    <property type="match status" value="1"/>
</dbReference>
<evidence type="ECO:0000256" key="3">
    <source>
        <dbReference type="ARBA" id="ARBA00023015"/>
    </source>
</evidence>
<dbReference type="EMBL" id="SOJN01000018">
    <property type="protein sequence ID" value="TET47511.1"/>
    <property type="molecule type" value="Genomic_DNA"/>
</dbReference>
<dbReference type="PROSITE" id="PS50045">
    <property type="entry name" value="SIGMA54_INTERACT_4"/>
    <property type="match status" value="1"/>
</dbReference>
<dbReference type="InterPro" id="IPR027417">
    <property type="entry name" value="P-loop_NTPase"/>
</dbReference>
<dbReference type="CDD" id="cd00009">
    <property type="entry name" value="AAA"/>
    <property type="match status" value="1"/>
</dbReference>
<evidence type="ECO:0000256" key="2">
    <source>
        <dbReference type="ARBA" id="ARBA00022840"/>
    </source>
</evidence>